<dbReference type="EMBL" id="GGEC01067396">
    <property type="protein sequence ID" value="MBX47880.1"/>
    <property type="molecule type" value="Transcribed_RNA"/>
</dbReference>
<reference evidence="1" key="1">
    <citation type="submission" date="2018-02" db="EMBL/GenBank/DDBJ databases">
        <title>Rhizophora mucronata_Transcriptome.</title>
        <authorList>
            <person name="Meera S.P."/>
            <person name="Sreeshan A."/>
            <person name="Augustine A."/>
        </authorList>
    </citation>
    <scope>NUCLEOTIDE SEQUENCE</scope>
    <source>
        <tissue evidence="1">Leaf</tissue>
    </source>
</reference>
<name>A0A2P2NZH3_RHIMU</name>
<evidence type="ECO:0000313" key="1">
    <source>
        <dbReference type="EMBL" id="MBX47880.1"/>
    </source>
</evidence>
<dbReference type="AlphaFoldDB" id="A0A2P2NZH3"/>
<proteinExistence type="predicted"/>
<accession>A0A2P2NZH3</accession>
<protein>
    <submittedName>
        <fullName evidence="1">Uncharacterized protein</fullName>
    </submittedName>
</protein>
<organism evidence="1">
    <name type="scientific">Rhizophora mucronata</name>
    <name type="common">Asiatic mangrove</name>
    <dbReference type="NCBI Taxonomy" id="61149"/>
    <lineage>
        <taxon>Eukaryota</taxon>
        <taxon>Viridiplantae</taxon>
        <taxon>Streptophyta</taxon>
        <taxon>Embryophyta</taxon>
        <taxon>Tracheophyta</taxon>
        <taxon>Spermatophyta</taxon>
        <taxon>Magnoliopsida</taxon>
        <taxon>eudicotyledons</taxon>
        <taxon>Gunneridae</taxon>
        <taxon>Pentapetalae</taxon>
        <taxon>rosids</taxon>
        <taxon>fabids</taxon>
        <taxon>Malpighiales</taxon>
        <taxon>Rhizophoraceae</taxon>
        <taxon>Rhizophora</taxon>
    </lineage>
</organism>
<sequence>MKLQIPKKGNHTNLEFFKSNFSLHFLLLQLHMSLNWNIAAI</sequence>